<dbReference type="PROSITE" id="PS51892">
    <property type="entry name" value="SUBTILASE"/>
    <property type="match status" value="1"/>
</dbReference>
<comment type="caution">
    <text evidence="9">The sequence shown here is derived from an EMBL/GenBank/DDBJ whole genome shotgun (WGS) entry which is preliminary data.</text>
</comment>
<evidence type="ECO:0000256" key="6">
    <source>
        <dbReference type="RuleBase" id="RU003355"/>
    </source>
</evidence>
<keyword evidence="4 5" id="KW-0720">Serine protease</keyword>
<proteinExistence type="inferred from homology"/>
<evidence type="ECO:0000259" key="8">
    <source>
        <dbReference type="Pfam" id="PF00082"/>
    </source>
</evidence>
<name>A0A3N5ABX9_9MICO</name>
<dbReference type="InterPro" id="IPR036852">
    <property type="entry name" value="Peptidase_S8/S53_dom_sf"/>
</dbReference>
<dbReference type="RefSeq" id="WP_123919916.1">
    <property type="nucleotide sequence ID" value="NZ_RKRA01000001.1"/>
</dbReference>
<dbReference type="PANTHER" id="PTHR43806:SF11">
    <property type="entry name" value="CEREVISIN-RELATED"/>
    <property type="match status" value="1"/>
</dbReference>
<evidence type="ECO:0000256" key="2">
    <source>
        <dbReference type="ARBA" id="ARBA00022670"/>
    </source>
</evidence>
<comment type="similarity">
    <text evidence="1 5 6">Belongs to the peptidase S8 family.</text>
</comment>
<evidence type="ECO:0000256" key="7">
    <source>
        <dbReference type="SAM" id="MobiDB-lite"/>
    </source>
</evidence>
<feature type="region of interest" description="Disordered" evidence="7">
    <location>
        <begin position="19"/>
        <end position="38"/>
    </location>
</feature>
<feature type="domain" description="Peptidase S8/S53" evidence="8">
    <location>
        <begin position="99"/>
        <end position="372"/>
    </location>
</feature>
<dbReference type="InterPro" id="IPR023827">
    <property type="entry name" value="Peptidase_S8_Asp-AS"/>
</dbReference>
<reference evidence="9 10" key="1">
    <citation type="submission" date="2018-11" db="EMBL/GenBank/DDBJ databases">
        <title>Sequencing the genomes of 1000 actinobacteria strains.</title>
        <authorList>
            <person name="Klenk H.-P."/>
        </authorList>
    </citation>
    <scope>NUCLEOTIDE SEQUENCE [LARGE SCALE GENOMIC DNA]</scope>
    <source>
        <strain evidence="9 10">DSM 14418</strain>
    </source>
</reference>
<keyword evidence="3 5" id="KW-0378">Hydrolase</keyword>
<dbReference type="GO" id="GO:0006508">
    <property type="term" value="P:proteolysis"/>
    <property type="evidence" value="ECO:0007669"/>
    <property type="project" value="UniProtKB-KW"/>
</dbReference>
<dbReference type="Proteomes" id="UP000280726">
    <property type="component" value="Unassembled WGS sequence"/>
</dbReference>
<protein>
    <submittedName>
        <fullName evidence="9">Subtilase family protein</fullName>
    </submittedName>
</protein>
<feature type="active site" description="Charge relay system" evidence="5">
    <location>
        <position position="335"/>
    </location>
</feature>
<evidence type="ECO:0000256" key="4">
    <source>
        <dbReference type="ARBA" id="ARBA00022825"/>
    </source>
</evidence>
<dbReference type="SUPFAM" id="SSF52743">
    <property type="entry name" value="Subtilisin-like"/>
    <property type="match status" value="1"/>
</dbReference>
<dbReference type="PROSITE" id="PS00136">
    <property type="entry name" value="SUBTILASE_ASP"/>
    <property type="match status" value="1"/>
</dbReference>
<dbReference type="InterPro" id="IPR022398">
    <property type="entry name" value="Peptidase_S8_His-AS"/>
</dbReference>
<dbReference type="PANTHER" id="PTHR43806">
    <property type="entry name" value="PEPTIDASE S8"/>
    <property type="match status" value="1"/>
</dbReference>
<evidence type="ECO:0000313" key="10">
    <source>
        <dbReference type="Proteomes" id="UP000280726"/>
    </source>
</evidence>
<dbReference type="PROSITE" id="PS00138">
    <property type="entry name" value="SUBTILASE_SER"/>
    <property type="match status" value="1"/>
</dbReference>
<keyword evidence="10" id="KW-1185">Reference proteome</keyword>
<organism evidence="9 10">
    <name type="scientific">Georgenia muralis</name>
    <dbReference type="NCBI Taxonomy" id="154117"/>
    <lineage>
        <taxon>Bacteria</taxon>
        <taxon>Bacillati</taxon>
        <taxon>Actinomycetota</taxon>
        <taxon>Actinomycetes</taxon>
        <taxon>Micrococcales</taxon>
        <taxon>Bogoriellaceae</taxon>
        <taxon>Georgenia</taxon>
    </lineage>
</organism>
<evidence type="ECO:0000256" key="1">
    <source>
        <dbReference type="ARBA" id="ARBA00011073"/>
    </source>
</evidence>
<dbReference type="InterPro" id="IPR015500">
    <property type="entry name" value="Peptidase_S8_subtilisin-rel"/>
</dbReference>
<dbReference type="InterPro" id="IPR050131">
    <property type="entry name" value="Peptidase_S8_subtilisin-like"/>
</dbReference>
<evidence type="ECO:0000313" key="9">
    <source>
        <dbReference type="EMBL" id="RPF29161.1"/>
    </source>
</evidence>
<dbReference type="AlphaFoldDB" id="A0A3N5ABX9"/>
<feature type="active site" description="Charge relay system" evidence="5">
    <location>
        <position position="139"/>
    </location>
</feature>
<accession>A0A3N5ABX9</accession>
<evidence type="ECO:0000256" key="5">
    <source>
        <dbReference type="PROSITE-ProRule" id="PRU01240"/>
    </source>
</evidence>
<evidence type="ECO:0000256" key="3">
    <source>
        <dbReference type="ARBA" id="ARBA00022801"/>
    </source>
</evidence>
<dbReference type="PRINTS" id="PR00723">
    <property type="entry name" value="SUBTILISIN"/>
</dbReference>
<dbReference type="CDD" id="cd07480">
    <property type="entry name" value="Peptidases_S8_12"/>
    <property type="match status" value="1"/>
</dbReference>
<keyword evidence="2 5" id="KW-0645">Protease</keyword>
<dbReference type="InterPro" id="IPR000209">
    <property type="entry name" value="Peptidase_S8/S53_dom"/>
</dbReference>
<sequence>MSHYTVLRDMSLARPADPWRGAAAERGPSGPAVPSVETAELDRSDLRELTRDPEVRAVAPVIPTSLIFPVPTAGPAATAVPGPTWGVTAVGADVSARTGAGVTVAVLDTGIDAAHPAFAGVEVVEEDFSGSGNGDRQGHGTHCAGTVLGRDVGGTRIGVAPGVSRALIGKVLGDDGGGTSEMIFRGIQWALEQGARVTSMSLGFDFPGLVQRLVDDGWPADLATSAALEGYRANLRMFDALMGLVRSQAAFGPGMILVAAAGNESRRTVDPDYEIGVSLPAAADGVVSAGALAQGAQGLEIAPFSNTFPGIAGPGVDVLSAEAGTGGLVSLSGTSMATPHVAGVAALWWEEVGTSALPYRADTVAARMLARADVTALAPGVDVADRGVGLVRAP</sequence>
<dbReference type="InterPro" id="IPR023828">
    <property type="entry name" value="Peptidase_S8_Ser-AS"/>
</dbReference>
<feature type="active site" description="Charge relay system" evidence="5">
    <location>
        <position position="108"/>
    </location>
</feature>
<dbReference type="OrthoDB" id="3644449at2"/>
<dbReference type="PROSITE" id="PS00137">
    <property type="entry name" value="SUBTILASE_HIS"/>
    <property type="match status" value="1"/>
</dbReference>
<dbReference type="GO" id="GO:0004252">
    <property type="term" value="F:serine-type endopeptidase activity"/>
    <property type="evidence" value="ECO:0007669"/>
    <property type="project" value="UniProtKB-UniRule"/>
</dbReference>
<dbReference type="EMBL" id="RKRA01000001">
    <property type="protein sequence ID" value="RPF29161.1"/>
    <property type="molecule type" value="Genomic_DNA"/>
</dbReference>
<gene>
    <name evidence="9" type="ORF">EDD32_3722</name>
</gene>
<dbReference type="Pfam" id="PF00082">
    <property type="entry name" value="Peptidase_S8"/>
    <property type="match status" value="1"/>
</dbReference>
<dbReference type="Gene3D" id="3.40.50.200">
    <property type="entry name" value="Peptidase S8/S53 domain"/>
    <property type="match status" value="1"/>
</dbReference>